<keyword evidence="4" id="KW-0378">Hydrolase</keyword>
<dbReference type="InterPro" id="IPR032710">
    <property type="entry name" value="NTF2-like_dom_sf"/>
</dbReference>
<feature type="domain" description="Tryptophan synthase beta chain-like PALP" evidence="6">
    <location>
        <begin position="20"/>
        <end position="332"/>
    </location>
</feature>
<dbReference type="SUPFAM" id="SSF54427">
    <property type="entry name" value="NTF2-like"/>
    <property type="match status" value="1"/>
</dbReference>
<comment type="similarity">
    <text evidence="3">Belongs to the ACC deaminase/D-cysteine desulfhydrase family.</text>
</comment>
<evidence type="ECO:0000256" key="4">
    <source>
        <dbReference type="ARBA" id="ARBA00022801"/>
    </source>
</evidence>
<gene>
    <name evidence="7" type="ORF">FSARC_12372</name>
</gene>
<sequence>MTVVTLPEPFASIPRENFLFGASPLQPLPRISAALGGKVNVYAKREDCNSGLAYGGNKVRKLEYLAAEAQSQGCDTLVSIGGVQSNHTRAVTAVASNLGLKAATVQEHWVDWEDPGYEKVGNIQLSRLMGGDVRLDPSTFGIEHKTTLAKLTDELKSNGRKPYYIPAGASDHPLGGLGFARWAFEVVAQEQELGIFFDTIIVCAVTGSTFAGMIAGFKLAEKNGTPKRKIIGIDASGKVQQTFDQVLRIAKNTAAKIGLKEDDITADDVILDPNYNAKIYGIPDETTIEAMKFGAATEAFITDPVYEGKSLAGMIDLIKTGKIASGNVLYAHLGGNMGDSSYFKPEIPSAIAEFLNILSKDSPSIEDARNHLLEPSFVVQSTSKGLEQTTLGELALGQKGRQERETDRKWSIDEPQEIFAYEKLGAVWTGWSIRTEDGSIISRKKAVLGLAHTDGRWKVTGIASTERLSEDPSPEKESEVTPDIMEPINALLDDFSHPDWDKLKQWFLPGAGVTLYRPPAEPASMTMEQSIVRLQDMVKAGVAIQEKIHDVQVRKHGDLAMVWAPFVVKINGVPRHEGTNLFTLLMKDGKWLFSGCQDYGVAT</sequence>
<organism evidence="7 8">
    <name type="scientific">Fusarium sarcochroum</name>
    <dbReference type="NCBI Taxonomy" id="1208366"/>
    <lineage>
        <taxon>Eukaryota</taxon>
        <taxon>Fungi</taxon>
        <taxon>Dikarya</taxon>
        <taxon>Ascomycota</taxon>
        <taxon>Pezizomycotina</taxon>
        <taxon>Sordariomycetes</taxon>
        <taxon>Hypocreomycetidae</taxon>
        <taxon>Hypocreales</taxon>
        <taxon>Nectriaceae</taxon>
        <taxon>Fusarium</taxon>
        <taxon>Fusarium lateritium species complex</taxon>
    </lineage>
</organism>
<comment type="catalytic activity">
    <reaction evidence="1">
        <text>1-aminocyclopropane-1-carboxylate + H2O = 2-oxobutanoate + NH4(+)</text>
        <dbReference type="Rhea" id="RHEA:16933"/>
        <dbReference type="ChEBI" id="CHEBI:15377"/>
        <dbReference type="ChEBI" id="CHEBI:16763"/>
        <dbReference type="ChEBI" id="CHEBI:28938"/>
        <dbReference type="ChEBI" id="CHEBI:58360"/>
        <dbReference type="EC" id="3.5.99.7"/>
    </reaction>
</comment>
<name>A0A8H4T8Z9_9HYPO</name>
<dbReference type="AlphaFoldDB" id="A0A8H4T8Z9"/>
<evidence type="ECO:0000256" key="3">
    <source>
        <dbReference type="ARBA" id="ARBA00008639"/>
    </source>
</evidence>
<reference evidence="7" key="2">
    <citation type="submission" date="2020-05" db="EMBL/GenBank/DDBJ databases">
        <authorList>
            <person name="Kim H.-S."/>
            <person name="Proctor R.H."/>
            <person name="Brown D.W."/>
        </authorList>
    </citation>
    <scope>NUCLEOTIDE SEQUENCE</scope>
    <source>
        <strain evidence="7">NRRL 20472</strain>
    </source>
</reference>
<dbReference type="GO" id="GO:0009310">
    <property type="term" value="P:amine catabolic process"/>
    <property type="evidence" value="ECO:0007669"/>
    <property type="project" value="InterPro"/>
</dbReference>
<dbReference type="Gene3D" id="3.40.50.1100">
    <property type="match status" value="2"/>
</dbReference>
<dbReference type="PANTHER" id="PTHR43780:SF2">
    <property type="entry name" value="1-AMINOCYCLOPROPANE-1-CARBOXYLATE DEAMINASE-RELATED"/>
    <property type="match status" value="1"/>
</dbReference>
<dbReference type="GO" id="GO:0019148">
    <property type="term" value="F:D-cysteine desulfhydrase activity"/>
    <property type="evidence" value="ECO:0007669"/>
    <property type="project" value="TreeGrafter"/>
</dbReference>
<evidence type="ECO:0000256" key="2">
    <source>
        <dbReference type="ARBA" id="ARBA00001933"/>
    </source>
</evidence>
<dbReference type="Gene3D" id="3.10.450.50">
    <property type="match status" value="1"/>
</dbReference>
<evidence type="ECO:0000256" key="1">
    <source>
        <dbReference type="ARBA" id="ARBA00001132"/>
    </source>
</evidence>
<dbReference type="Pfam" id="PF00291">
    <property type="entry name" value="PALP"/>
    <property type="match status" value="1"/>
</dbReference>
<evidence type="ECO:0000313" key="7">
    <source>
        <dbReference type="EMBL" id="KAF4953481.1"/>
    </source>
</evidence>
<accession>A0A8H4T8Z9</accession>
<dbReference type="PANTHER" id="PTHR43780">
    <property type="entry name" value="1-AMINOCYCLOPROPANE-1-CARBOXYLATE DEAMINASE-RELATED"/>
    <property type="match status" value="1"/>
</dbReference>
<dbReference type="GO" id="GO:0008660">
    <property type="term" value="F:1-aminocyclopropane-1-carboxylate deaminase activity"/>
    <property type="evidence" value="ECO:0007669"/>
    <property type="project" value="UniProtKB-EC"/>
</dbReference>
<proteinExistence type="inferred from homology"/>
<dbReference type="Proteomes" id="UP000622797">
    <property type="component" value="Unassembled WGS sequence"/>
</dbReference>
<comment type="caution">
    <text evidence="7">The sequence shown here is derived from an EMBL/GenBank/DDBJ whole genome shotgun (WGS) entry which is preliminary data.</text>
</comment>
<dbReference type="InterPro" id="IPR005965">
    <property type="entry name" value="ACP_carboxylate_deaminase"/>
</dbReference>
<keyword evidence="8" id="KW-1185">Reference proteome</keyword>
<evidence type="ECO:0000313" key="8">
    <source>
        <dbReference type="Proteomes" id="UP000622797"/>
    </source>
</evidence>
<evidence type="ECO:0000256" key="5">
    <source>
        <dbReference type="ARBA" id="ARBA00022898"/>
    </source>
</evidence>
<dbReference type="InterPro" id="IPR036052">
    <property type="entry name" value="TrpB-like_PALP_sf"/>
</dbReference>
<dbReference type="OrthoDB" id="10266364at2759"/>
<dbReference type="GO" id="GO:0030170">
    <property type="term" value="F:pyridoxal phosphate binding"/>
    <property type="evidence" value="ECO:0007669"/>
    <property type="project" value="InterPro"/>
</dbReference>
<dbReference type="SUPFAM" id="SSF53686">
    <property type="entry name" value="Tryptophan synthase beta subunit-like PLP-dependent enzymes"/>
    <property type="match status" value="1"/>
</dbReference>
<dbReference type="InterPro" id="IPR001926">
    <property type="entry name" value="TrpB-like_PALP"/>
</dbReference>
<dbReference type="CDD" id="cd06449">
    <property type="entry name" value="ACCD"/>
    <property type="match status" value="1"/>
</dbReference>
<protein>
    <recommendedName>
        <fullName evidence="6">Tryptophan synthase beta chain-like PALP domain-containing protein</fullName>
    </recommendedName>
</protein>
<keyword evidence="5" id="KW-0663">Pyridoxal phosphate</keyword>
<comment type="cofactor">
    <cofactor evidence="2">
        <name>pyridoxal 5'-phosphate</name>
        <dbReference type="ChEBI" id="CHEBI:597326"/>
    </cofactor>
</comment>
<reference evidence="7" key="1">
    <citation type="journal article" date="2020" name="BMC Genomics">
        <title>Correction to: Identification and distribution of gene clusters required for synthesis of sphingolipid metabolism inhibitors in diverse species of the filamentous fungus Fusarium.</title>
        <authorList>
            <person name="Kim H.S."/>
            <person name="Lohmar J.M."/>
            <person name="Busman M."/>
            <person name="Brown D.W."/>
            <person name="Naumann T.A."/>
            <person name="Divon H.H."/>
            <person name="Lysoe E."/>
            <person name="Uhlig S."/>
            <person name="Proctor R.H."/>
        </authorList>
    </citation>
    <scope>NUCLEOTIDE SEQUENCE</scope>
    <source>
        <strain evidence="7">NRRL 20472</strain>
    </source>
</reference>
<dbReference type="InterPro" id="IPR027278">
    <property type="entry name" value="ACCD_DCysDesulf"/>
</dbReference>
<dbReference type="EMBL" id="JABEXW010000841">
    <property type="protein sequence ID" value="KAF4953481.1"/>
    <property type="molecule type" value="Genomic_DNA"/>
</dbReference>
<dbReference type="NCBIfam" id="TIGR01274">
    <property type="entry name" value="ACC_deam"/>
    <property type="match status" value="1"/>
</dbReference>
<evidence type="ECO:0000259" key="6">
    <source>
        <dbReference type="Pfam" id="PF00291"/>
    </source>
</evidence>